<reference evidence="1" key="1">
    <citation type="submission" date="2023-11" db="EMBL/GenBank/DDBJ databases">
        <title>Genome assemblies of two species of porcelain crab, Petrolisthes cinctipes and Petrolisthes manimaculis (Anomura: Porcellanidae).</title>
        <authorList>
            <person name="Angst P."/>
        </authorList>
    </citation>
    <scope>NUCLEOTIDE SEQUENCE</scope>
    <source>
        <strain evidence="1">PB745_02</strain>
        <tissue evidence="1">Gill</tissue>
    </source>
</reference>
<evidence type="ECO:0000313" key="1">
    <source>
        <dbReference type="EMBL" id="KAK4309263.1"/>
    </source>
</evidence>
<proteinExistence type="predicted"/>
<keyword evidence="2" id="KW-1185">Reference proteome</keyword>
<gene>
    <name evidence="1" type="ORF">Pmani_019101</name>
</gene>
<protein>
    <submittedName>
        <fullName evidence="1">Uncharacterized protein</fullName>
    </submittedName>
</protein>
<organism evidence="1 2">
    <name type="scientific">Petrolisthes manimaculis</name>
    <dbReference type="NCBI Taxonomy" id="1843537"/>
    <lineage>
        <taxon>Eukaryota</taxon>
        <taxon>Metazoa</taxon>
        <taxon>Ecdysozoa</taxon>
        <taxon>Arthropoda</taxon>
        <taxon>Crustacea</taxon>
        <taxon>Multicrustacea</taxon>
        <taxon>Malacostraca</taxon>
        <taxon>Eumalacostraca</taxon>
        <taxon>Eucarida</taxon>
        <taxon>Decapoda</taxon>
        <taxon>Pleocyemata</taxon>
        <taxon>Anomura</taxon>
        <taxon>Galatheoidea</taxon>
        <taxon>Porcellanidae</taxon>
        <taxon>Petrolisthes</taxon>
    </lineage>
</organism>
<dbReference type="Proteomes" id="UP001292094">
    <property type="component" value="Unassembled WGS sequence"/>
</dbReference>
<sequence length="90" mass="11631">MRSQPLLQSRQQPEKAVIQFTDEGSCCCCCLLKREHTNKQTNILSERLTNYYYYHYHYHYHYHYYYYYHYYYHYHHYYYYYNLNLVSQEK</sequence>
<dbReference type="AlphaFoldDB" id="A0AAE1PJL2"/>
<dbReference type="EMBL" id="JAWZYT010001773">
    <property type="protein sequence ID" value="KAK4309263.1"/>
    <property type="molecule type" value="Genomic_DNA"/>
</dbReference>
<name>A0AAE1PJL2_9EUCA</name>
<accession>A0AAE1PJL2</accession>
<evidence type="ECO:0000313" key="2">
    <source>
        <dbReference type="Proteomes" id="UP001292094"/>
    </source>
</evidence>
<comment type="caution">
    <text evidence="1">The sequence shown here is derived from an EMBL/GenBank/DDBJ whole genome shotgun (WGS) entry which is preliminary data.</text>
</comment>